<sequence>MPRRSRLFSLSSLTRAYQRNLKAFARAARASTRPVRAKAASKLRTAPRKAAVAKMPSTARTPRPAGKPVPSRGEWMSGVAPGPAGARRFHAYVPAGLALRPGEKLPLLVMLHGCGQTGRDIAAVSRMNRLAARHRFVVLYPEQERMANAHGCWNWFERRNGRADAEAATLLAAVDKVARRLPVDLARVAVAGLSAGASMAVLMAALYPHRFCAVAMHSGVAPGTAESAATALAAMHGRREAHLPDPPAVAAAVTPTDATVLPVSAPAALPPLLIVHGDADGVVSVRNAAATALLWAGALGARAGAIRTLQRGQRYPMRVTEFKARGRTVVALREVVGLAHAWSGGAAQLPYSDPAGPDASALIWAFVARQFAK</sequence>
<dbReference type="PANTHER" id="PTHR43037:SF1">
    <property type="entry name" value="BLL1128 PROTEIN"/>
    <property type="match status" value="1"/>
</dbReference>
<keyword evidence="2" id="KW-0378">Hydrolase</keyword>
<feature type="compositionally biased region" description="Basic residues" evidence="3">
    <location>
        <begin position="35"/>
        <end position="47"/>
    </location>
</feature>
<dbReference type="InterPro" id="IPR050955">
    <property type="entry name" value="Plant_Biomass_Hydrol_Est"/>
</dbReference>
<organism evidence="4 5">
    <name type="scientific">Acidovorax delafieldii</name>
    <name type="common">Pseudomonas delafieldii</name>
    <dbReference type="NCBI Taxonomy" id="47920"/>
    <lineage>
        <taxon>Bacteria</taxon>
        <taxon>Pseudomonadati</taxon>
        <taxon>Pseudomonadota</taxon>
        <taxon>Betaproteobacteria</taxon>
        <taxon>Burkholderiales</taxon>
        <taxon>Comamonadaceae</taxon>
        <taxon>Acidovorax</taxon>
    </lineage>
</organism>
<dbReference type="PANTHER" id="PTHR43037">
    <property type="entry name" value="UNNAMED PRODUCT-RELATED"/>
    <property type="match status" value="1"/>
</dbReference>
<keyword evidence="1" id="KW-0732">Signal</keyword>
<comment type="caution">
    <text evidence="4">The sequence shown here is derived from an EMBL/GenBank/DDBJ whole genome shotgun (WGS) entry which is preliminary data.</text>
</comment>
<evidence type="ECO:0000256" key="1">
    <source>
        <dbReference type="ARBA" id="ARBA00022729"/>
    </source>
</evidence>
<evidence type="ECO:0000313" key="4">
    <source>
        <dbReference type="EMBL" id="TWG41157.1"/>
    </source>
</evidence>
<evidence type="ECO:0000313" key="5">
    <source>
        <dbReference type="Proteomes" id="UP000321485"/>
    </source>
</evidence>
<dbReference type="Proteomes" id="UP000321485">
    <property type="component" value="Unassembled WGS sequence"/>
</dbReference>
<dbReference type="AlphaFoldDB" id="A0A561XYG4"/>
<name>A0A561XYG4_ACIDE</name>
<gene>
    <name evidence="4" type="ORF">ATF69_0141</name>
</gene>
<reference evidence="4 5" key="1">
    <citation type="journal article" date="2015" name="Stand. Genomic Sci.">
        <title>Genomic Encyclopedia of Bacterial and Archaeal Type Strains, Phase III: the genomes of soil and plant-associated and newly described type strains.</title>
        <authorList>
            <person name="Whitman W.B."/>
            <person name="Woyke T."/>
            <person name="Klenk H.P."/>
            <person name="Zhou Y."/>
            <person name="Lilburn T.G."/>
            <person name="Beck B.J."/>
            <person name="De Vos P."/>
            <person name="Vandamme P."/>
            <person name="Eisen J.A."/>
            <person name="Garrity G."/>
            <person name="Hugenholtz P."/>
            <person name="Kyrpides N.C."/>
        </authorList>
    </citation>
    <scope>NUCLEOTIDE SEQUENCE [LARGE SCALE GENOMIC DNA]</scope>
    <source>
        <strain evidence="4 5">DSM 64</strain>
    </source>
</reference>
<dbReference type="Pfam" id="PF10503">
    <property type="entry name" value="Esterase_PHB"/>
    <property type="match status" value="1"/>
</dbReference>
<accession>A0A561XYG4</accession>
<feature type="region of interest" description="Disordered" evidence="3">
    <location>
        <begin position="35"/>
        <end position="76"/>
    </location>
</feature>
<proteinExistence type="predicted"/>
<dbReference type="GO" id="GO:0016787">
    <property type="term" value="F:hydrolase activity"/>
    <property type="evidence" value="ECO:0007669"/>
    <property type="project" value="UniProtKB-KW"/>
</dbReference>
<dbReference type="GeneID" id="51109230"/>
<dbReference type="SUPFAM" id="SSF53474">
    <property type="entry name" value="alpha/beta-Hydrolases"/>
    <property type="match status" value="1"/>
</dbReference>
<evidence type="ECO:0000256" key="2">
    <source>
        <dbReference type="ARBA" id="ARBA00022801"/>
    </source>
</evidence>
<dbReference type="InterPro" id="IPR029058">
    <property type="entry name" value="AB_hydrolase_fold"/>
</dbReference>
<dbReference type="NCBIfam" id="TIGR01840">
    <property type="entry name" value="esterase_phb"/>
    <property type="match status" value="1"/>
</dbReference>
<dbReference type="InterPro" id="IPR010126">
    <property type="entry name" value="Esterase_phb"/>
</dbReference>
<evidence type="ECO:0000256" key="3">
    <source>
        <dbReference type="SAM" id="MobiDB-lite"/>
    </source>
</evidence>
<dbReference type="Gene3D" id="3.40.50.1820">
    <property type="entry name" value="alpha/beta hydrolase"/>
    <property type="match status" value="1"/>
</dbReference>
<protein>
    <submittedName>
        <fullName evidence="4">Poly(Hydroxyalkanoate) depolymerase family esterase</fullName>
    </submittedName>
</protein>
<dbReference type="RefSeq" id="WP_146869573.1">
    <property type="nucleotide sequence ID" value="NZ_VJWE01000001.1"/>
</dbReference>
<dbReference type="EMBL" id="VJWE01000001">
    <property type="protein sequence ID" value="TWG41157.1"/>
    <property type="molecule type" value="Genomic_DNA"/>
</dbReference>
<dbReference type="GO" id="GO:0005576">
    <property type="term" value="C:extracellular region"/>
    <property type="evidence" value="ECO:0007669"/>
    <property type="project" value="InterPro"/>
</dbReference>